<dbReference type="Proteomes" id="UP001342631">
    <property type="component" value="Unassembled WGS sequence"/>
</dbReference>
<accession>A0ABQ6QLC9</accession>
<reference evidence="2 3" key="1">
    <citation type="journal article" date="2024" name="Arch. Microbiol.">
        <title>Corallococcus caeni sp. nov., a novel myxobacterium isolated from activated sludge.</title>
        <authorList>
            <person name="Tomita S."/>
            <person name="Nakai R."/>
            <person name="Kuroda K."/>
            <person name="Kurashita H."/>
            <person name="Hatamoto M."/>
            <person name="Yamaguchi T."/>
            <person name="Narihiro T."/>
        </authorList>
    </citation>
    <scope>NUCLEOTIDE SEQUENCE [LARGE SCALE GENOMIC DNA]</scope>
    <source>
        <strain evidence="2 3">NO1</strain>
    </source>
</reference>
<comment type="caution">
    <text evidence="2">The sequence shown here is derived from an EMBL/GenBank/DDBJ whole genome shotgun (WGS) entry which is preliminary data.</text>
</comment>
<protein>
    <submittedName>
        <fullName evidence="2">Uncharacterized protein</fullName>
    </submittedName>
</protein>
<evidence type="ECO:0000313" key="2">
    <source>
        <dbReference type="EMBL" id="GMU04819.1"/>
    </source>
</evidence>
<keyword evidence="3" id="KW-1185">Reference proteome</keyword>
<sequence length="80" mass="8687">MHAASVAEPQQWEPLRGRPAVTVHATNPDTCDMRGYSDLLRQLVLLRKQEHLFSQVTGSEGAGALAAGRGRSRARCFTPG</sequence>
<feature type="region of interest" description="Disordered" evidence="1">
    <location>
        <begin position="1"/>
        <end position="26"/>
    </location>
</feature>
<gene>
    <name evidence="2" type="ORF">ASNO1_10710</name>
</gene>
<proteinExistence type="predicted"/>
<evidence type="ECO:0000256" key="1">
    <source>
        <dbReference type="SAM" id="MobiDB-lite"/>
    </source>
</evidence>
<evidence type="ECO:0000313" key="3">
    <source>
        <dbReference type="Proteomes" id="UP001342631"/>
    </source>
</evidence>
<dbReference type="EMBL" id="BTTX01000001">
    <property type="protein sequence ID" value="GMU04819.1"/>
    <property type="molecule type" value="Genomic_DNA"/>
</dbReference>
<name>A0ABQ6QLC9_9BACT</name>
<organism evidence="2 3">
    <name type="scientific">Corallococcus caeni</name>
    <dbReference type="NCBI Taxonomy" id="3082388"/>
    <lineage>
        <taxon>Bacteria</taxon>
        <taxon>Pseudomonadati</taxon>
        <taxon>Myxococcota</taxon>
        <taxon>Myxococcia</taxon>
        <taxon>Myxococcales</taxon>
        <taxon>Cystobacterineae</taxon>
        <taxon>Myxococcaceae</taxon>
        <taxon>Corallococcus</taxon>
    </lineage>
</organism>